<organism evidence="1">
    <name type="scientific">Myoviridae sp. ctNQV2</name>
    <dbReference type="NCBI Taxonomy" id="2827683"/>
    <lineage>
        <taxon>Viruses</taxon>
        <taxon>Duplodnaviria</taxon>
        <taxon>Heunggongvirae</taxon>
        <taxon>Uroviricota</taxon>
        <taxon>Caudoviricetes</taxon>
    </lineage>
</organism>
<dbReference type="EMBL" id="BK032510">
    <property type="protein sequence ID" value="DAF43955.1"/>
    <property type="molecule type" value="Genomic_DNA"/>
</dbReference>
<evidence type="ECO:0000313" key="1">
    <source>
        <dbReference type="EMBL" id="DAF43955.1"/>
    </source>
</evidence>
<proteinExistence type="predicted"/>
<reference evidence="1" key="1">
    <citation type="journal article" date="2021" name="Proc. Natl. Acad. Sci. U.S.A.">
        <title>A Catalog of Tens of Thousands of Viruses from Human Metagenomes Reveals Hidden Associations with Chronic Diseases.</title>
        <authorList>
            <person name="Tisza M.J."/>
            <person name="Buck C.B."/>
        </authorList>
    </citation>
    <scope>NUCLEOTIDE SEQUENCE</scope>
    <source>
        <strain evidence="1">CtNQV2</strain>
    </source>
</reference>
<name>A0A8S5RZM4_9CAUD</name>
<protein>
    <submittedName>
        <fullName evidence="1">Uncharacterized protein</fullName>
    </submittedName>
</protein>
<accession>A0A8S5RZM4</accession>
<sequence>MLFLCLNFPLLNLLSFKLFSYDTKIDYFF</sequence>